<protein>
    <submittedName>
        <fullName evidence="1">Uncharacterized protein</fullName>
    </submittedName>
</protein>
<organism evidence="1 2">
    <name type="scientific">Domibacillus iocasae</name>
    <dbReference type="NCBI Taxonomy" id="1714016"/>
    <lineage>
        <taxon>Bacteria</taxon>
        <taxon>Bacillati</taxon>
        <taxon>Bacillota</taxon>
        <taxon>Bacilli</taxon>
        <taxon>Bacillales</taxon>
        <taxon>Bacillaceae</taxon>
        <taxon>Domibacillus</taxon>
    </lineage>
</organism>
<keyword evidence="2" id="KW-1185">Reference proteome</keyword>
<evidence type="ECO:0000313" key="1">
    <source>
        <dbReference type="EMBL" id="OES46019.1"/>
    </source>
</evidence>
<dbReference type="Proteomes" id="UP000095658">
    <property type="component" value="Unassembled WGS sequence"/>
</dbReference>
<name>A0A1E7DSL8_9BACI</name>
<gene>
    <name evidence="1" type="ORF">BA724_16775</name>
</gene>
<dbReference type="EMBL" id="MAMP01000007">
    <property type="protein sequence ID" value="OES46019.1"/>
    <property type="molecule type" value="Genomic_DNA"/>
</dbReference>
<accession>A0A1E7DSL8</accession>
<proteinExistence type="predicted"/>
<reference evidence="1 2" key="1">
    <citation type="submission" date="2016-06" db="EMBL/GenBank/DDBJ databases">
        <title>Domibacillus iocasae genome sequencing.</title>
        <authorList>
            <person name="Verma A."/>
            <person name="Pal Y."/>
            <person name="Ojha A.K."/>
            <person name="Krishnamurthi S."/>
        </authorList>
    </citation>
    <scope>NUCLEOTIDE SEQUENCE [LARGE SCALE GENOMIC DNA]</scope>
    <source>
        <strain evidence="1 2">DSM 29979</strain>
    </source>
</reference>
<comment type="caution">
    <text evidence="1">The sequence shown here is derived from an EMBL/GenBank/DDBJ whole genome shotgun (WGS) entry which is preliminary data.</text>
</comment>
<dbReference type="RefSeq" id="WP_069937396.1">
    <property type="nucleotide sequence ID" value="NZ_MAMP01000007.1"/>
</dbReference>
<evidence type="ECO:0000313" key="2">
    <source>
        <dbReference type="Proteomes" id="UP000095658"/>
    </source>
</evidence>
<dbReference type="STRING" id="1714016.BA724_16775"/>
<dbReference type="AlphaFoldDB" id="A0A1E7DSL8"/>
<sequence>MLLDSLQDLLETLCSYNTIDITHTFEKDEYPIASVCCLKDTSTIQVTMFETQSIEQYENIKEAAMAIKKLMN</sequence>
<dbReference type="OrthoDB" id="2428905at2"/>